<keyword evidence="2" id="KW-1133">Transmembrane helix</keyword>
<comment type="caution">
    <text evidence="4">The sequence shown here is derived from an EMBL/GenBank/DDBJ whole genome shotgun (WGS) entry which is preliminary data.</text>
</comment>
<dbReference type="Pfam" id="PF01841">
    <property type="entry name" value="Transglut_core"/>
    <property type="match status" value="1"/>
</dbReference>
<feature type="compositionally biased region" description="Polar residues" evidence="1">
    <location>
        <begin position="10"/>
        <end position="20"/>
    </location>
</feature>
<organism evidence="4 5">
    <name type="scientific">Fodinibius salinus</name>
    <dbReference type="NCBI Taxonomy" id="860790"/>
    <lineage>
        <taxon>Bacteria</taxon>
        <taxon>Pseudomonadati</taxon>
        <taxon>Balneolota</taxon>
        <taxon>Balneolia</taxon>
        <taxon>Balneolales</taxon>
        <taxon>Balneolaceae</taxon>
        <taxon>Fodinibius</taxon>
    </lineage>
</organism>
<feature type="region of interest" description="Disordered" evidence="1">
    <location>
        <begin position="1"/>
        <end position="39"/>
    </location>
</feature>
<gene>
    <name evidence="4" type="ORF">LX73_1242</name>
</gene>
<dbReference type="Gene3D" id="3.10.620.30">
    <property type="match status" value="1"/>
</dbReference>
<keyword evidence="2" id="KW-0812">Transmembrane</keyword>
<name>A0A5D3YKQ5_9BACT</name>
<dbReference type="InterPro" id="IPR038765">
    <property type="entry name" value="Papain-like_cys_pep_sf"/>
</dbReference>
<evidence type="ECO:0000313" key="4">
    <source>
        <dbReference type="EMBL" id="TYP93536.1"/>
    </source>
</evidence>
<evidence type="ECO:0000259" key="3">
    <source>
        <dbReference type="SMART" id="SM00460"/>
    </source>
</evidence>
<keyword evidence="5" id="KW-1185">Reference proteome</keyword>
<evidence type="ECO:0000256" key="1">
    <source>
        <dbReference type="SAM" id="MobiDB-lite"/>
    </source>
</evidence>
<dbReference type="EMBL" id="VNHY01000002">
    <property type="protein sequence ID" value="TYP93536.1"/>
    <property type="molecule type" value="Genomic_DNA"/>
</dbReference>
<dbReference type="InterPro" id="IPR002931">
    <property type="entry name" value="Transglutaminase-like"/>
</dbReference>
<dbReference type="AlphaFoldDB" id="A0A5D3YKQ5"/>
<feature type="transmembrane region" description="Helical" evidence="2">
    <location>
        <begin position="319"/>
        <end position="340"/>
    </location>
</feature>
<protein>
    <submittedName>
        <fullName evidence="4">Transglutaminase-like superfamily protein</fullName>
    </submittedName>
</protein>
<accession>A0A5D3YKQ5</accession>
<dbReference type="SMART" id="SM00460">
    <property type="entry name" value="TGc"/>
    <property type="match status" value="1"/>
</dbReference>
<keyword evidence="2" id="KW-0472">Membrane</keyword>
<dbReference type="SUPFAM" id="SSF54001">
    <property type="entry name" value="Cysteine proteinases"/>
    <property type="match status" value="1"/>
</dbReference>
<sequence>MSSHYPHITPSRQAVTTDDSVTSKKAAAPSPQRGAADPIIAHRRPYPGIESVLGLASQLVTKYTGREDIRELALKITRWVPRNISTGLPDLRNIDQIAGAIYKWMTSNINYVRDPWNIERIQSPDVTLRQKAGDCDDHAILSAALLQSLGIQTGFRIVSRTGRTYDHIYTVLRSPQGWKSFDTTVAKYPGFKFDETLIKKSKHLPNRMPDGLGIDPITLTAAATTALQTGITMKSMFSKWFGAKDKDERIQRGQWRDYLMARGVRSDVISFSQKDNAILRKYAQVIQEYGQPAVDHLNRFGSLDNSFYANQQKIQHKKWLLYGGLSAGLLTLGGMSYWALNH</sequence>
<feature type="domain" description="Transglutaminase-like" evidence="3">
    <location>
        <begin position="127"/>
        <end position="185"/>
    </location>
</feature>
<evidence type="ECO:0000313" key="5">
    <source>
        <dbReference type="Proteomes" id="UP000324595"/>
    </source>
</evidence>
<dbReference type="Proteomes" id="UP000324595">
    <property type="component" value="Unassembled WGS sequence"/>
</dbReference>
<reference evidence="4 5" key="1">
    <citation type="submission" date="2019-07" db="EMBL/GenBank/DDBJ databases">
        <title>Genomic Encyclopedia of Archaeal and Bacterial Type Strains, Phase II (KMG-II): from individual species to whole genera.</title>
        <authorList>
            <person name="Goeker M."/>
        </authorList>
    </citation>
    <scope>NUCLEOTIDE SEQUENCE [LARGE SCALE GENOMIC DNA]</scope>
    <source>
        <strain evidence="4 5">DSM 21935</strain>
    </source>
</reference>
<proteinExistence type="predicted"/>
<evidence type="ECO:0000256" key="2">
    <source>
        <dbReference type="SAM" id="Phobius"/>
    </source>
</evidence>